<proteinExistence type="predicted"/>
<dbReference type="InterPro" id="IPR005105">
    <property type="entry name" value="GlnD_Uridyltrans_N"/>
</dbReference>
<reference evidence="4" key="1">
    <citation type="journal article" date="2020" name="Nat. Ecol. Evol.">
        <title>Deeply conserved synteny resolves early events in vertebrate evolution.</title>
        <authorList>
            <person name="Simakov O."/>
            <person name="Marletaz F."/>
            <person name="Yue J.X."/>
            <person name="O'Connell B."/>
            <person name="Jenkins J."/>
            <person name="Brandt A."/>
            <person name="Calef R."/>
            <person name="Tung C.H."/>
            <person name="Huang T.K."/>
            <person name="Schmutz J."/>
            <person name="Satoh N."/>
            <person name="Yu J.K."/>
            <person name="Putnam N.H."/>
            <person name="Green R.E."/>
            <person name="Rokhsar D.S."/>
        </authorList>
    </citation>
    <scope>NUCLEOTIDE SEQUENCE [LARGE SCALE GENOMIC DNA]</scope>
    <source>
        <strain evidence="4">S238N-H82</strain>
    </source>
</reference>
<feature type="region of interest" description="Disordered" evidence="2">
    <location>
        <begin position="471"/>
        <end position="490"/>
    </location>
</feature>
<dbReference type="SUPFAM" id="SSF48452">
    <property type="entry name" value="TPR-like"/>
    <property type="match status" value="3"/>
</dbReference>
<dbReference type="GO" id="GO:0008773">
    <property type="term" value="F:[protein-PII] uridylyltransferase activity"/>
    <property type="evidence" value="ECO:0007669"/>
    <property type="project" value="InterPro"/>
</dbReference>
<organism evidence="4 5">
    <name type="scientific">Branchiostoma floridae</name>
    <name type="common">Florida lancelet</name>
    <name type="synonym">Amphioxus</name>
    <dbReference type="NCBI Taxonomy" id="7739"/>
    <lineage>
        <taxon>Eukaryota</taxon>
        <taxon>Metazoa</taxon>
        <taxon>Chordata</taxon>
        <taxon>Cephalochordata</taxon>
        <taxon>Leptocardii</taxon>
        <taxon>Amphioxiformes</taxon>
        <taxon>Branchiostomatidae</taxon>
        <taxon>Branchiostoma</taxon>
    </lineage>
</organism>
<dbReference type="Pfam" id="PF13374">
    <property type="entry name" value="TPR_10"/>
    <property type="match status" value="1"/>
</dbReference>
<dbReference type="KEGG" id="bfo:118418764"/>
<dbReference type="PANTHER" id="PTHR19959:SF119">
    <property type="entry name" value="FUNGAL LIPASE-LIKE DOMAIN-CONTAINING PROTEIN"/>
    <property type="match status" value="1"/>
</dbReference>
<feature type="repeat" description="TPR" evidence="1">
    <location>
        <begin position="1502"/>
        <end position="1535"/>
    </location>
</feature>
<feature type="repeat" description="TPR" evidence="1">
    <location>
        <begin position="1368"/>
        <end position="1401"/>
    </location>
</feature>
<dbReference type="Pfam" id="PF13424">
    <property type="entry name" value="TPR_12"/>
    <property type="match status" value="5"/>
</dbReference>
<name>A0A9J7LDW8_BRAFL</name>
<evidence type="ECO:0000313" key="4">
    <source>
        <dbReference type="Proteomes" id="UP000001554"/>
    </source>
</evidence>
<dbReference type="PROSITE" id="PS50293">
    <property type="entry name" value="TPR_REGION"/>
    <property type="match status" value="1"/>
</dbReference>
<gene>
    <name evidence="5" type="primary">LOC118418764</name>
</gene>
<evidence type="ECO:0000313" key="5">
    <source>
        <dbReference type="RefSeq" id="XP_035680682.1"/>
    </source>
</evidence>
<dbReference type="GeneID" id="118418764"/>
<feature type="repeat" description="TPR" evidence="1">
    <location>
        <begin position="1458"/>
        <end position="1491"/>
    </location>
</feature>
<dbReference type="PANTHER" id="PTHR19959">
    <property type="entry name" value="KINESIN LIGHT CHAIN"/>
    <property type="match status" value="1"/>
</dbReference>
<feature type="repeat" description="TPR" evidence="1">
    <location>
        <begin position="1236"/>
        <end position="1269"/>
    </location>
</feature>
<dbReference type="InterPro" id="IPR011990">
    <property type="entry name" value="TPR-like_helical_dom_sf"/>
</dbReference>
<protein>
    <submittedName>
        <fullName evidence="5">Uncharacterized protein LOC118418764</fullName>
    </submittedName>
</protein>
<dbReference type="SMART" id="SM00028">
    <property type="entry name" value="TPR"/>
    <property type="match status" value="17"/>
</dbReference>
<feature type="repeat" description="TPR" evidence="1">
    <location>
        <begin position="1280"/>
        <end position="1313"/>
    </location>
</feature>
<keyword evidence="1" id="KW-0802">TPR repeat</keyword>
<dbReference type="Pfam" id="PF03445">
    <property type="entry name" value="DUF294"/>
    <property type="match status" value="1"/>
</dbReference>
<keyword evidence="4" id="KW-1185">Reference proteome</keyword>
<dbReference type="RefSeq" id="XP_035680682.1">
    <property type="nucleotide sequence ID" value="XM_035824789.1"/>
</dbReference>
<sequence length="1646" mass="184508">MKSDKTFDGGAGVEIEAMKRSHTAALVQAIANQDKTREVDALRSLGDASFQEGCANKTVADLKKSSALYSAALRKCKDAGTREALEGRVKEADNKVTTLLSIDKSQKHKMTKSQSQGMTISNVSEILCSLDSVLENGSDLDLVKIGYEDVLVSAIVNDHTLLEVEALKSIADVDLEVGQISCDRNMLAGAIKLYKAALEWCNDSDGQVSLVHRIRFAEKVKESAIQRTNTHCKQQRVIQKSNFKLATVAEELLELDLSLESGFCLDVVERGYASKLIQALSRGNGVLEREALKSLGDLYLQKAKISKDKEEYFKKACALYSEVLQQCVDEKDQLIMEHRIKYAEKCTKLTYCPEDEILETKSSVSNILDVMMALHEVREKYKLRGEGVQPLIEGYTHAFLRAIMERNQWFKTEALKSLGDMYVERGQINEDEVDFDKAKGLYGAALKICKDSSRSDQSILKDRIQDVNRVMQEQQKQQQRTSLQSRSEENVSLIPSLATSEVVNQHSTSHSIGESFHAALSASSSIEAHKSKNTDRLYKEHLQQGKEALKREDLDMAEEHFATALKTVHMRDSSAVQYQKEAEPLYKLANVYLKRGQRTKDGGNFTKAAALCNAASVRAGTDVEDNQLTMQTITTAFCKHVLEIDIKADPCEAKEHKKQLKEMREDAEKGIKALDQQDAPYSLGEGDPKRMEMETNRVDLIRTLFERITESRRAFIAELVDECIKEMGAPPCKYALIGLGSQAIGLVTPYSDLEFAILVEDEKESNVIYFRNLTHYLHLKVINLGETILPAMGIKSLNDFYSDDPADNWFYDSVTPRGFAFDGAMPKASKTPLGRGKTLTKPASELILRPQNMAKLLERDASQYLKEGYHLALILGNVSLIHGDPELVDRYNNLLDMSLDDKDMSTQLAQVIVSDNEAQFKTKEVTARLLDVKKEIYRLPTLSVTYLALFHGIKPTTIWSTITDLERVVGLENAQHVRVLVGISAEVRLRTYLSNGGQKENMSALSSMQVGGASSEELRKVFYYSNKRQLLRYYHTAMPLKRFIWNLSTDHMKNVPPCLYDTSPQVQAAIYQRLCIYQEAISYYEEALQMRQSVYGKSAAHPAIATTMSNLASAWHDLGDDRKVVRYHEHTLAMLQIIYGQNSTHPDIATTLNNLGSTWSSLGDKRKAISYHKHALKMFKEIHGESAAHPHIAISINNLGSAWHGLDKRKAINFHEQALQMRRNILSDSSGHPDIATSLHNLGSAWEDLGDYRKAIVYYEQALQMRCTIYGKDAAYPDIAASLNNLGTAWDSLGDKRKAINYHEQALQMRQKIYGKSSTHPDIAASLNNLGSAWDDVGDHKKSIDYYQMALQIWKVMYGKSAVHPDISASLNNLGLAWGHLGDHEKAISYHEQALQMRFDIYGNSTAHRDIATSLNNLGAAWSRLEGVRKLNAISYYEQALNVNRQIHGVNAVHSDVATSLSNLGSLWQDLGDVKEAITYYEQSLQMKQKIFGEGSDHPSIAASLNNLGTAWGALGDKRKAISYQEQALQMNRNIYGQSAARPDIASNLSFLGSAWEDLGDLKKSISYREQALQTWQKILGENSVHPVLAISLNNLGWAWEELDREKSICYYRQALSMMKALHQGDSSHPHITGIEENLQRLINNE</sequence>
<feature type="compositionally biased region" description="Low complexity" evidence="2">
    <location>
        <begin position="471"/>
        <end position="485"/>
    </location>
</feature>
<dbReference type="Proteomes" id="UP000001554">
    <property type="component" value="Chromosome 7"/>
</dbReference>
<evidence type="ECO:0000256" key="2">
    <source>
        <dbReference type="SAM" id="MobiDB-lite"/>
    </source>
</evidence>
<dbReference type="Gene3D" id="1.25.40.10">
    <property type="entry name" value="Tetratricopeptide repeat domain"/>
    <property type="match status" value="6"/>
</dbReference>
<evidence type="ECO:0000256" key="1">
    <source>
        <dbReference type="PROSITE-ProRule" id="PRU00339"/>
    </source>
</evidence>
<evidence type="ECO:0000259" key="3">
    <source>
        <dbReference type="Pfam" id="PF03445"/>
    </source>
</evidence>
<reference evidence="5" key="2">
    <citation type="submission" date="2025-08" db="UniProtKB">
        <authorList>
            <consortium name="RefSeq"/>
        </authorList>
    </citation>
    <scope>IDENTIFICATION</scope>
    <source>
        <strain evidence="5">S238N-H82</strain>
        <tissue evidence="5">Testes</tissue>
    </source>
</reference>
<feature type="domain" description="Protein-PII uridylyltransferase N-terminal" evidence="3">
    <location>
        <begin position="702"/>
        <end position="785"/>
    </location>
</feature>
<dbReference type="OrthoDB" id="381520at2759"/>
<accession>A0A9J7LDW8</accession>
<dbReference type="PROSITE" id="PS50005">
    <property type="entry name" value="TPR"/>
    <property type="match status" value="5"/>
</dbReference>
<dbReference type="InterPro" id="IPR019734">
    <property type="entry name" value="TPR_rpt"/>
</dbReference>